<dbReference type="InterPro" id="IPR002933">
    <property type="entry name" value="Peptidase_M20"/>
</dbReference>
<dbReference type="PROSITE" id="PS00759">
    <property type="entry name" value="ARGE_DAPE_CPG2_2"/>
    <property type="match status" value="1"/>
</dbReference>
<dbReference type="PANTHER" id="PTHR43808">
    <property type="entry name" value="ACETYLORNITHINE DEACETYLASE"/>
    <property type="match status" value="1"/>
</dbReference>
<evidence type="ECO:0000256" key="10">
    <source>
        <dbReference type="ARBA" id="ARBA00022833"/>
    </source>
</evidence>
<evidence type="ECO:0000259" key="15">
    <source>
        <dbReference type="Pfam" id="PF07687"/>
    </source>
</evidence>
<dbReference type="SUPFAM" id="SSF53187">
    <property type="entry name" value="Zn-dependent exopeptidases"/>
    <property type="match status" value="1"/>
</dbReference>
<proteinExistence type="inferred from homology"/>
<dbReference type="InterPro" id="IPR001261">
    <property type="entry name" value="ArgE/DapE_CS"/>
</dbReference>
<dbReference type="GO" id="GO:0046872">
    <property type="term" value="F:metal ion binding"/>
    <property type="evidence" value="ECO:0007669"/>
    <property type="project" value="UniProtKB-KW"/>
</dbReference>
<organism evidence="16 17">
    <name type="scientific">Limosilactobacillus gastricus DSM 16045</name>
    <dbReference type="NCBI Taxonomy" id="1423749"/>
    <lineage>
        <taxon>Bacteria</taxon>
        <taxon>Bacillati</taxon>
        <taxon>Bacillota</taxon>
        <taxon>Bacilli</taxon>
        <taxon>Lactobacillales</taxon>
        <taxon>Lactobacillaceae</taxon>
        <taxon>Limosilactobacillus</taxon>
    </lineage>
</organism>
<dbReference type="Pfam" id="PF01546">
    <property type="entry name" value="Peptidase_M20"/>
    <property type="match status" value="1"/>
</dbReference>
<dbReference type="PANTHER" id="PTHR43808:SF8">
    <property type="entry name" value="PEPTIDASE M20 DIMERISATION DOMAIN-CONTAINING PROTEIN"/>
    <property type="match status" value="1"/>
</dbReference>
<dbReference type="EC" id="3.5.1.18" evidence="5"/>
<dbReference type="InterPro" id="IPR010182">
    <property type="entry name" value="ArgE/DapE"/>
</dbReference>
<evidence type="ECO:0000256" key="6">
    <source>
        <dbReference type="ARBA" id="ARBA00016853"/>
    </source>
</evidence>
<comment type="catalytic activity">
    <reaction evidence="14">
        <text>N-succinyl-(2S,6S)-2,6-diaminopimelate + H2O = (2S,6S)-2,6-diaminopimelate + succinate</text>
        <dbReference type="Rhea" id="RHEA:22608"/>
        <dbReference type="ChEBI" id="CHEBI:15377"/>
        <dbReference type="ChEBI" id="CHEBI:30031"/>
        <dbReference type="ChEBI" id="CHEBI:57609"/>
        <dbReference type="ChEBI" id="CHEBI:58087"/>
        <dbReference type="EC" id="3.5.1.18"/>
    </reaction>
</comment>
<reference evidence="16 17" key="1">
    <citation type="journal article" date="2015" name="Genome Announc.">
        <title>Expanding the biotechnology potential of lactobacilli through comparative genomics of 213 strains and associated genera.</title>
        <authorList>
            <person name="Sun Z."/>
            <person name="Harris H.M."/>
            <person name="McCann A."/>
            <person name="Guo C."/>
            <person name="Argimon S."/>
            <person name="Zhang W."/>
            <person name="Yang X."/>
            <person name="Jeffery I.B."/>
            <person name="Cooney J.C."/>
            <person name="Kagawa T.F."/>
            <person name="Liu W."/>
            <person name="Song Y."/>
            <person name="Salvetti E."/>
            <person name="Wrobel A."/>
            <person name="Rasinkangas P."/>
            <person name="Parkhill J."/>
            <person name="Rea M.C."/>
            <person name="O'Sullivan O."/>
            <person name="Ritari J."/>
            <person name="Douillard F.P."/>
            <person name="Paul Ross R."/>
            <person name="Yang R."/>
            <person name="Briner A.E."/>
            <person name="Felis G.E."/>
            <person name="de Vos W.M."/>
            <person name="Barrangou R."/>
            <person name="Klaenhammer T.R."/>
            <person name="Caufield P.W."/>
            <person name="Cui Y."/>
            <person name="Zhang H."/>
            <person name="O'Toole P.W."/>
        </authorList>
    </citation>
    <scope>NUCLEOTIDE SEQUENCE [LARGE SCALE GENOMIC DNA]</scope>
    <source>
        <strain evidence="16 17">DSM 16045</strain>
    </source>
</reference>
<dbReference type="Gene3D" id="3.30.70.360">
    <property type="match status" value="1"/>
</dbReference>
<dbReference type="SUPFAM" id="SSF55031">
    <property type="entry name" value="Bacterial exopeptidase dimerisation domain"/>
    <property type="match status" value="1"/>
</dbReference>
<comment type="similarity">
    <text evidence="4">Belongs to the peptidase M20A family.</text>
</comment>
<keyword evidence="12" id="KW-0457">Lysine biosynthesis</keyword>
<dbReference type="EMBL" id="AZFN01000015">
    <property type="protein sequence ID" value="KRM01719.1"/>
    <property type="molecule type" value="Genomic_DNA"/>
</dbReference>
<keyword evidence="17" id="KW-1185">Reference proteome</keyword>
<evidence type="ECO:0000256" key="13">
    <source>
        <dbReference type="ARBA" id="ARBA00023285"/>
    </source>
</evidence>
<dbReference type="AlphaFoldDB" id="A0A0R1V889"/>
<sequence>MDEERDLKILQDLIRLQTVNGNEAQAAHYLQEILRQAGARVEMVEFAPERSGLVAEIGPTTGPVLALAGHLDTVAIGDPASWHHDPFGAEVVNGRIYGRGSVDMKGGLAAMVATMLALAEEADQLKGRLRLLISVDEEVGGQGSLQLTRLGYVHDVDAMIVCEATDDQIQYAHCGSFDYQIDSQGKLAHSSRPQLGANAVMNLVDYINQEVHAFDDHPTSPVLGELVHSVTVFHGGEQLNSIPAKAYLQGNVRTIPECDNQATKERLQAIIDDLNRDPKHQLSLSIVADFMPVVTDPNDPFIGQLQDVVEAVTGQRPTATISHGATDASRYVMDDHQFAVVEYGPGSEDQSHQVDESLDLEDYYQAITVYQKLAHDFLI</sequence>
<evidence type="ECO:0000313" key="17">
    <source>
        <dbReference type="Proteomes" id="UP000051739"/>
    </source>
</evidence>
<dbReference type="GO" id="GO:0009014">
    <property type="term" value="F:succinyl-diaminopimelate desuccinylase activity"/>
    <property type="evidence" value="ECO:0007669"/>
    <property type="project" value="UniProtKB-EC"/>
</dbReference>
<accession>A0A0R1V889</accession>
<gene>
    <name evidence="16" type="ORF">FC60_GL000513</name>
</gene>
<dbReference type="NCBIfam" id="TIGR01910">
    <property type="entry name" value="DapE-ArgE"/>
    <property type="match status" value="1"/>
</dbReference>
<dbReference type="CDD" id="cd08659">
    <property type="entry name" value="M20_ArgE_DapE-like"/>
    <property type="match status" value="1"/>
</dbReference>
<dbReference type="GO" id="GO:0019877">
    <property type="term" value="P:diaminopimelate biosynthetic process"/>
    <property type="evidence" value="ECO:0007669"/>
    <property type="project" value="UniProtKB-KW"/>
</dbReference>
<dbReference type="InterPro" id="IPR011650">
    <property type="entry name" value="Peptidase_M20_dimer"/>
</dbReference>
<dbReference type="GO" id="GO:0009089">
    <property type="term" value="P:lysine biosynthetic process via diaminopimelate"/>
    <property type="evidence" value="ECO:0007669"/>
    <property type="project" value="UniProtKB-UniPathway"/>
</dbReference>
<keyword evidence="10" id="KW-0862">Zinc</keyword>
<comment type="cofactor">
    <cofactor evidence="2">
        <name>Zn(2+)</name>
        <dbReference type="ChEBI" id="CHEBI:29105"/>
    </cofactor>
</comment>
<evidence type="ECO:0000256" key="7">
    <source>
        <dbReference type="ARBA" id="ARBA00022605"/>
    </source>
</evidence>
<evidence type="ECO:0000256" key="12">
    <source>
        <dbReference type="ARBA" id="ARBA00023154"/>
    </source>
</evidence>
<dbReference type="Proteomes" id="UP000051739">
    <property type="component" value="Unassembled WGS sequence"/>
</dbReference>
<protein>
    <recommendedName>
        <fullName evidence="6">Probable succinyl-diaminopimelate desuccinylase</fullName>
        <ecNumber evidence="5">3.5.1.18</ecNumber>
    </recommendedName>
</protein>
<comment type="caution">
    <text evidence="16">The sequence shown here is derived from an EMBL/GenBank/DDBJ whole genome shotgun (WGS) entry which is preliminary data.</text>
</comment>
<dbReference type="RefSeq" id="WP_056937560.1">
    <property type="nucleotide sequence ID" value="NZ_AZFN01000015.1"/>
</dbReference>
<dbReference type="Pfam" id="PF07687">
    <property type="entry name" value="M20_dimer"/>
    <property type="match status" value="1"/>
</dbReference>
<keyword evidence="9" id="KW-0378">Hydrolase</keyword>
<evidence type="ECO:0000256" key="14">
    <source>
        <dbReference type="ARBA" id="ARBA00051301"/>
    </source>
</evidence>
<dbReference type="UniPathway" id="UPA00034">
    <property type="reaction ID" value="UER00021"/>
</dbReference>
<dbReference type="Gene3D" id="3.40.630.10">
    <property type="entry name" value="Zn peptidases"/>
    <property type="match status" value="1"/>
</dbReference>
<keyword evidence="13" id="KW-0170">Cobalt</keyword>
<evidence type="ECO:0000256" key="3">
    <source>
        <dbReference type="ARBA" id="ARBA00005130"/>
    </source>
</evidence>
<comment type="pathway">
    <text evidence="3">Amino-acid biosynthesis; L-lysine biosynthesis via DAP pathway; LL-2,6-diaminopimelate from (S)-tetrahydrodipicolinate (succinylase route): step 3/3.</text>
</comment>
<evidence type="ECO:0000256" key="2">
    <source>
        <dbReference type="ARBA" id="ARBA00001947"/>
    </source>
</evidence>
<dbReference type="InterPro" id="IPR050072">
    <property type="entry name" value="Peptidase_M20A"/>
</dbReference>
<dbReference type="PROSITE" id="PS00758">
    <property type="entry name" value="ARGE_DAPE_CPG2_1"/>
    <property type="match status" value="1"/>
</dbReference>
<evidence type="ECO:0000256" key="11">
    <source>
        <dbReference type="ARBA" id="ARBA00022915"/>
    </source>
</evidence>
<dbReference type="NCBIfam" id="NF006365">
    <property type="entry name" value="PRK08588.1"/>
    <property type="match status" value="1"/>
</dbReference>
<keyword evidence="8" id="KW-0479">Metal-binding</keyword>
<evidence type="ECO:0000256" key="8">
    <source>
        <dbReference type="ARBA" id="ARBA00022723"/>
    </source>
</evidence>
<name>A0A0R1V889_9LACO</name>
<evidence type="ECO:0000256" key="4">
    <source>
        <dbReference type="ARBA" id="ARBA00006247"/>
    </source>
</evidence>
<feature type="domain" description="Peptidase M20 dimerisation" evidence="15">
    <location>
        <begin position="171"/>
        <end position="275"/>
    </location>
</feature>
<dbReference type="PATRIC" id="fig|1423749.3.peg.517"/>
<keyword evidence="11" id="KW-0220">Diaminopimelate biosynthesis</keyword>
<evidence type="ECO:0000256" key="5">
    <source>
        <dbReference type="ARBA" id="ARBA00011921"/>
    </source>
</evidence>
<evidence type="ECO:0000313" key="16">
    <source>
        <dbReference type="EMBL" id="KRM01719.1"/>
    </source>
</evidence>
<evidence type="ECO:0000256" key="9">
    <source>
        <dbReference type="ARBA" id="ARBA00022801"/>
    </source>
</evidence>
<comment type="cofactor">
    <cofactor evidence="1">
        <name>Co(2+)</name>
        <dbReference type="ChEBI" id="CHEBI:48828"/>
    </cofactor>
</comment>
<dbReference type="InterPro" id="IPR036264">
    <property type="entry name" value="Bact_exopeptidase_dim_dom"/>
</dbReference>
<keyword evidence="7" id="KW-0028">Amino-acid biosynthesis</keyword>
<evidence type="ECO:0000256" key="1">
    <source>
        <dbReference type="ARBA" id="ARBA00001941"/>
    </source>
</evidence>